<evidence type="ECO:0000313" key="2">
    <source>
        <dbReference type="EMBL" id="VAW53971.1"/>
    </source>
</evidence>
<organism evidence="2">
    <name type="scientific">hydrothermal vent metagenome</name>
    <dbReference type="NCBI Taxonomy" id="652676"/>
    <lineage>
        <taxon>unclassified sequences</taxon>
        <taxon>metagenomes</taxon>
        <taxon>ecological metagenomes</taxon>
    </lineage>
</organism>
<accession>A0A3B0WFB0</accession>
<dbReference type="EMBL" id="UOFE01000036">
    <property type="protein sequence ID" value="VAW53971.1"/>
    <property type="molecule type" value="Genomic_DNA"/>
</dbReference>
<dbReference type="Pfam" id="PF07238">
    <property type="entry name" value="PilZ"/>
    <property type="match status" value="1"/>
</dbReference>
<protein>
    <recommendedName>
        <fullName evidence="1">PilZ domain-containing protein</fullName>
    </recommendedName>
</protein>
<name>A0A3B0WFB0_9ZZZZ</name>
<sequence length="99" mass="11283">MQCGHEEWSCNLLDISLKGMLVEPPENIDIDINQPCGMALFLGEDVSIHARVNIMRNTNGNWGLKWLQIDVNSLQHLRRLIELNTNNPAMLMRELSELG</sequence>
<evidence type="ECO:0000259" key="1">
    <source>
        <dbReference type="Pfam" id="PF07238"/>
    </source>
</evidence>
<gene>
    <name evidence="2" type="ORF">MNBD_GAMMA05-1617</name>
</gene>
<feature type="domain" description="PilZ" evidence="1">
    <location>
        <begin position="2"/>
        <end position="82"/>
    </location>
</feature>
<reference evidence="2" key="1">
    <citation type="submission" date="2018-06" db="EMBL/GenBank/DDBJ databases">
        <authorList>
            <person name="Zhirakovskaya E."/>
        </authorList>
    </citation>
    <scope>NUCLEOTIDE SEQUENCE</scope>
</reference>
<dbReference type="GO" id="GO:0035438">
    <property type="term" value="F:cyclic-di-GMP binding"/>
    <property type="evidence" value="ECO:0007669"/>
    <property type="project" value="InterPro"/>
</dbReference>
<dbReference type="SUPFAM" id="SSF141371">
    <property type="entry name" value="PilZ domain-like"/>
    <property type="match status" value="1"/>
</dbReference>
<dbReference type="Gene3D" id="2.40.10.220">
    <property type="entry name" value="predicted glycosyltransferase like domains"/>
    <property type="match status" value="1"/>
</dbReference>
<dbReference type="AlphaFoldDB" id="A0A3B0WFB0"/>
<dbReference type="InterPro" id="IPR009875">
    <property type="entry name" value="PilZ_domain"/>
</dbReference>
<proteinExistence type="predicted"/>